<proteinExistence type="predicted"/>
<organism evidence="1 2">
    <name type="scientific">Metallosphaera cuprina (strain Ar-4)</name>
    <dbReference type="NCBI Taxonomy" id="1006006"/>
    <lineage>
        <taxon>Archaea</taxon>
        <taxon>Thermoproteota</taxon>
        <taxon>Thermoprotei</taxon>
        <taxon>Sulfolobales</taxon>
        <taxon>Sulfolobaceae</taxon>
        <taxon>Metallosphaera</taxon>
    </lineage>
</organism>
<dbReference type="HOGENOM" id="CLU_1514679_0_0_2"/>
<dbReference type="RefSeq" id="WP_013737711.1">
    <property type="nucleotide sequence ID" value="NC_015435.1"/>
</dbReference>
<dbReference type="Proteomes" id="UP000007812">
    <property type="component" value="Chromosome"/>
</dbReference>
<dbReference type="OrthoDB" id="37074at2157"/>
<keyword evidence="2" id="KW-1185">Reference proteome</keyword>
<evidence type="ECO:0000313" key="1">
    <source>
        <dbReference type="EMBL" id="AEB95213.1"/>
    </source>
</evidence>
<protein>
    <submittedName>
        <fullName evidence="1">Uncharacterized protein</fullName>
    </submittedName>
</protein>
<reference evidence="1 2" key="1">
    <citation type="journal article" date="2011" name="J. Bacteriol.">
        <title>Complete genome sequence of Metallosphaera cuprina, a metal sulfide-oxidizing archaeon from a hot spring.</title>
        <authorList>
            <person name="Liu L.J."/>
            <person name="You X.Y."/>
            <person name="Zheng H."/>
            <person name="Wang S."/>
            <person name="Jiang C.Y."/>
            <person name="Liu S.J."/>
        </authorList>
    </citation>
    <scope>NUCLEOTIDE SEQUENCE [LARGE SCALE GENOMIC DNA]</scope>
    <source>
        <strain evidence="1 2">Ar-4</strain>
    </source>
</reference>
<evidence type="ECO:0000313" key="2">
    <source>
        <dbReference type="Proteomes" id="UP000007812"/>
    </source>
</evidence>
<dbReference type="PATRIC" id="fig|1006006.8.peg.1100"/>
<dbReference type="KEGG" id="mcn:Mcup_1108"/>
<name>F4G315_METCR</name>
<dbReference type="NCBIfam" id="NF040581">
    <property type="entry name" value="cas_Crn1"/>
    <property type="match status" value="1"/>
</dbReference>
<dbReference type="AlphaFoldDB" id="F4G315"/>
<dbReference type="eggNOG" id="arCOG03847">
    <property type="taxonomic scope" value="Archaea"/>
</dbReference>
<sequence>MVKLVATLGKTPGGVAETYVNLTSGNFVSSSPGKVNISEVVAVITKEVYQSFYFLQALFLCCLNVNKIGQIVLPFNDVTSPDEFIYVRESVRKVLRANDYLDFTGGRKAISAAAVLAGREVGARLVSTVIDQEEYLEMNRKFHEMKDRASRVLSKEECSPDFCTLISERSKTIVYFG</sequence>
<dbReference type="EMBL" id="CP002656">
    <property type="protein sequence ID" value="AEB95213.1"/>
    <property type="molecule type" value="Genomic_DNA"/>
</dbReference>
<gene>
    <name evidence="1" type="ordered locus">Mcup_1108</name>
</gene>
<dbReference type="GeneID" id="10493299"/>
<accession>F4G315</accession>